<evidence type="ECO:0000313" key="7">
    <source>
        <dbReference type="EMBL" id="JAS32246.1"/>
    </source>
</evidence>
<feature type="domain" description="TPPC8 C-terminal Ig-like" evidence="1">
    <location>
        <begin position="1211"/>
        <end position="1310"/>
    </location>
</feature>
<dbReference type="EMBL" id="GEDC01028390">
    <property type="protein sequence ID" value="JAS08908.1"/>
    <property type="molecule type" value="Transcribed_RNA"/>
</dbReference>
<dbReference type="InterPro" id="IPR058540">
    <property type="entry name" value="Ig_TPPC8_3rd"/>
</dbReference>
<sequence>MALNKITPQEFIQNSFSPVIGSFCSPLVEKTCKKNNLTFTEMIQPFCKLTAEANFRDPSSTLVVIKNFRIVVSDIHLRPPQPTMARKFLNESVSSVNCERTSVVQVGDMNLDIPVSVPWFEAWRDTFLQVQFPSDHEFIKHYLACVLVVSSQELSPMDNFIQMISQLQQMQNISPSKLPKWFSSSVLKYYVLLHDNIEGNLSAANTTFELMKNTYGVNNCFFLNINSQTAPSNSNEVPQPDPWAQFISKQVYSQDINEADINMVDGRNHLDGLGGVEAAQEAGETPSTPVVLHPLSPVTEQHHLLAVNSSHENLITDSIPNTCIVHGAHLTSTDLDRIRQFINDFCIRCLIPHAESQIQHLTDMIANKKGVSRSLLSATKRWFGSNKPGLPNSPTPTVMYTSDSPELQLRRLGDLCFMFGAYSLAFTAYHGAKRDFNADSAWLHYAGALEMAALSLFMQGGETSRKAHEYAEESILSYLNACRMPQFATRATLFSAECLKARSLYGEAAKQLIRMTSEDSDLRSALLLEQAAYCFLSSVRPQMPRKYAFHLVLAGHRFSKAGQRKHSLRCYRQAYQVYENKSWCLAEDHIHHTIGRQASYLKLTSEATEAFSKLLPRASRQAATQQSTFLREYLTAQQQLNQETGELPILPLPIVDNESIQVLIGNFKHQTNQNSNNAQVPASGITFDFDNSNQTRWLKVEEQLVNFSNGSQSSVFKPTVELLTNFTNNTSCPIAYVSEPVLVSVNLNNPLHISIPLHQVHLLWSFIPKNDGLCQDNTNDTQSPIATSQVIESIVLSPDTTSKVVLQVTPHEIGELRITGLAYNLAGDSNGLVAVKGRQLLIARGPKLRPAKDKKPDEGPVYAIDNRLRLNVKESAPCLKVSFEGLRKDMLCGELLHITVHLENIGTLPVSRVLLGSPTPGLFSVGKHQGEVAVLPLSKPLTPGQKTQLPMQIRAPDIKGQSMLEFMFYYDSQHGLTNSVYRLVRHSWPLSVYESLQVTATATRSSSISSYEELLNLKIQVQNINQLNDPVVSEISILCLSLYSTHWELSSHAYFPPNTKLQAQELAHLMVQALRKDRLQPHLSCIALDKDFQLSPSQDFLSSTVTNVMNSTTDSVISNLQAALMLQATFIVMWKGHIIEDKNKTKRIAFGQHHLKLEKIGESTSWPPLTMNNPIPITLASSLKIFGDTSINEDVQTNNLFLKQQLLIVKINCKLTLTHDFTVERLCIVPVDLVVQNCSDCDLIAKVETMGKTFPASTNARAQLFSPHSCNWFYWVGFSRRVVSLRPHSSTTIHLSAATAAPGAYDLSSHLLVHAKHLNDSEFVPQSWRSDAVLIVT</sequence>
<feature type="domain" description="TPPC8 third Ig-like" evidence="4">
    <location>
        <begin position="987"/>
        <end position="1156"/>
    </location>
</feature>
<dbReference type="Pfam" id="PF24544">
    <property type="entry name" value="Ig_TPPC8_2nd"/>
    <property type="match status" value="1"/>
</dbReference>
<dbReference type="InterPro" id="IPR024420">
    <property type="entry name" value="TRAPP_III_complex_Trs85"/>
</dbReference>
<accession>A0A1B6C903</accession>
<dbReference type="PANTHER" id="PTHR12975:SF6">
    <property type="entry name" value="TRAFFICKING PROTEIN PARTICLE COMPLEX SUBUNIT 8"/>
    <property type="match status" value="1"/>
</dbReference>
<dbReference type="GO" id="GO:1990072">
    <property type="term" value="C:TRAPPIII protein complex"/>
    <property type="evidence" value="ECO:0007669"/>
    <property type="project" value="TreeGrafter"/>
</dbReference>
<dbReference type="Pfam" id="PF24542">
    <property type="entry name" value="Ig_TPPC8_C"/>
    <property type="match status" value="1"/>
</dbReference>
<dbReference type="Pfam" id="PF12739">
    <property type="entry name" value="TRAPPC-Trs85"/>
    <property type="match status" value="1"/>
</dbReference>
<gene>
    <name evidence="7" type="ORF">g.43741</name>
    <name evidence="5" type="ORF">g.43743</name>
    <name evidence="6" type="ORF">g.43748</name>
</gene>
<feature type="domain" description="TPPC8 first Ig-like" evidence="3">
    <location>
        <begin position="690"/>
        <end position="891"/>
    </location>
</feature>
<dbReference type="PANTHER" id="PTHR12975">
    <property type="entry name" value="TRANSPORT PROTEIN TRAPP"/>
    <property type="match status" value="1"/>
</dbReference>
<evidence type="ECO:0008006" key="8">
    <source>
        <dbReference type="Google" id="ProtNLM"/>
    </source>
</evidence>
<organism evidence="6">
    <name type="scientific">Clastoptera arizonana</name>
    <name type="common">Arizona spittle bug</name>
    <dbReference type="NCBI Taxonomy" id="38151"/>
    <lineage>
        <taxon>Eukaryota</taxon>
        <taxon>Metazoa</taxon>
        <taxon>Ecdysozoa</taxon>
        <taxon>Arthropoda</taxon>
        <taxon>Hexapoda</taxon>
        <taxon>Insecta</taxon>
        <taxon>Pterygota</taxon>
        <taxon>Neoptera</taxon>
        <taxon>Paraneoptera</taxon>
        <taxon>Hemiptera</taxon>
        <taxon>Auchenorrhyncha</taxon>
        <taxon>Cercopoidea</taxon>
        <taxon>Clastopteridae</taxon>
        <taxon>Clastoptera</taxon>
    </lineage>
</organism>
<evidence type="ECO:0000313" key="5">
    <source>
        <dbReference type="EMBL" id="JAS08908.1"/>
    </source>
</evidence>
<dbReference type="Pfam" id="PF24545">
    <property type="entry name" value="Ig_TPPC8_1st"/>
    <property type="match status" value="1"/>
</dbReference>
<dbReference type="EMBL" id="GEDC01005052">
    <property type="protein sequence ID" value="JAS32246.1"/>
    <property type="molecule type" value="Transcribed_RNA"/>
</dbReference>
<evidence type="ECO:0000259" key="3">
    <source>
        <dbReference type="Pfam" id="PF24545"/>
    </source>
</evidence>
<dbReference type="InterPro" id="IPR057651">
    <property type="entry name" value="Ig_TPPC8_C"/>
</dbReference>
<dbReference type="EMBL" id="GEDC01027336">
    <property type="protein sequence ID" value="JAS09962.1"/>
    <property type="molecule type" value="Transcribed_RNA"/>
</dbReference>
<evidence type="ECO:0000259" key="4">
    <source>
        <dbReference type="Pfam" id="PF24546"/>
    </source>
</evidence>
<proteinExistence type="predicted"/>
<protein>
    <recommendedName>
        <fullName evidence="8">Trafficking protein particle complex subunit 8</fullName>
    </recommendedName>
</protein>
<evidence type="ECO:0000259" key="2">
    <source>
        <dbReference type="Pfam" id="PF24544"/>
    </source>
</evidence>
<name>A0A1B6C903_9HEMI</name>
<reference evidence="6" key="1">
    <citation type="submission" date="2015-12" db="EMBL/GenBank/DDBJ databases">
        <title>De novo transcriptome assembly of four potential Pierce s Disease insect vectors from Arizona vineyards.</title>
        <authorList>
            <person name="Tassone E.E."/>
        </authorList>
    </citation>
    <scope>NUCLEOTIDE SEQUENCE</scope>
</reference>
<dbReference type="Pfam" id="PF24546">
    <property type="entry name" value="Ig_TPPC8_3rd"/>
    <property type="match status" value="1"/>
</dbReference>
<feature type="domain" description="TPPC8 second Ig-like" evidence="2">
    <location>
        <begin position="928"/>
        <end position="984"/>
    </location>
</feature>
<evidence type="ECO:0000259" key="1">
    <source>
        <dbReference type="Pfam" id="PF24542"/>
    </source>
</evidence>
<dbReference type="InterPro" id="IPR058541">
    <property type="entry name" value="Ig_TPPC8_1st"/>
</dbReference>
<evidence type="ECO:0000313" key="6">
    <source>
        <dbReference type="EMBL" id="JAS09962.1"/>
    </source>
</evidence>
<dbReference type="InterPro" id="IPR058538">
    <property type="entry name" value="Ig_TPPC8_2nd"/>
</dbReference>